<evidence type="ECO:0000313" key="4">
    <source>
        <dbReference type="Proteomes" id="UP000322234"/>
    </source>
</evidence>
<keyword evidence="4" id="KW-1185">Reference proteome</keyword>
<dbReference type="Proteomes" id="UP000322234">
    <property type="component" value="Unassembled WGS sequence"/>
</dbReference>
<dbReference type="InterPro" id="IPR008862">
    <property type="entry name" value="Tcp11"/>
</dbReference>
<comment type="caution">
    <text evidence="3">The sequence shown here is derived from an EMBL/GenBank/DDBJ whole genome shotgun (WGS) entry which is preliminary data.</text>
</comment>
<sequence>MAHSSPNWAVDNPQLPISTMVLCQGYLNLLLWDLDSKEFPESLLMNRIWLQDMESQLKQLTILASVLLVAGSFSGHVLFSSTEFVNKLKHITKALTDEFNSSRSVDPLVSHRLFGSRDAESLLDLSAVLILIKGELTKLGWKLFSLMCHNQQVPRGYVREFRGVEHRPPPRAFVSGASYNTPFPPHPSLPTSVEPLACFWLCGGVETAPLCVLLACTSPSASPRPLHLGPPLRRSSSFSPSWVALLACAPLPIGVSLPSSVAGRVPETWVQGGPRGLGKRRGDRGARVFCLLSRGLGLSGGSRTAPSDPESRAHSTEA</sequence>
<dbReference type="EMBL" id="VBQZ03000208">
    <property type="protein sequence ID" value="MXQ97945.1"/>
    <property type="molecule type" value="Genomic_DNA"/>
</dbReference>
<reference evidence="3" key="1">
    <citation type="submission" date="2019-10" db="EMBL/GenBank/DDBJ databases">
        <title>The sequence and de novo assembly of the wild yak genome.</title>
        <authorList>
            <person name="Liu Y."/>
        </authorList>
    </citation>
    <scope>NUCLEOTIDE SEQUENCE [LARGE SCALE GENOMIC DNA]</scope>
    <source>
        <strain evidence="3">WY2019</strain>
    </source>
</reference>
<feature type="compositionally biased region" description="Basic and acidic residues" evidence="2">
    <location>
        <begin position="309"/>
        <end position="318"/>
    </location>
</feature>
<accession>A0A6B0S8S7</accession>
<dbReference type="GO" id="GO:0001669">
    <property type="term" value="C:acrosomal vesicle"/>
    <property type="evidence" value="ECO:0007669"/>
    <property type="project" value="TreeGrafter"/>
</dbReference>
<evidence type="ECO:0000313" key="3">
    <source>
        <dbReference type="EMBL" id="MXQ97945.1"/>
    </source>
</evidence>
<feature type="region of interest" description="Disordered" evidence="2">
    <location>
        <begin position="299"/>
        <end position="318"/>
    </location>
</feature>
<dbReference type="Pfam" id="PF05794">
    <property type="entry name" value="Tcp11"/>
    <property type="match status" value="1"/>
</dbReference>
<protein>
    <submittedName>
        <fullName evidence="3">Uncharacterized protein</fullName>
    </submittedName>
</protein>
<name>A0A6B0S8S7_9CETA</name>
<dbReference type="PANTHER" id="PTHR12832">
    <property type="entry name" value="TESTIS-SPECIFIC PROTEIN PBS13 T-COMPLEX 11"/>
    <property type="match status" value="1"/>
</dbReference>
<dbReference type="AlphaFoldDB" id="A0A6B0S8S7"/>
<dbReference type="GO" id="GO:0010737">
    <property type="term" value="P:protein kinase A signaling"/>
    <property type="evidence" value="ECO:0007669"/>
    <property type="project" value="TreeGrafter"/>
</dbReference>
<evidence type="ECO:0000256" key="2">
    <source>
        <dbReference type="SAM" id="MobiDB-lite"/>
    </source>
</evidence>
<dbReference type="GO" id="GO:0036126">
    <property type="term" value="C:sperm flagellum"/>
    <property type="evidence" value="ECO:0007669"/>
    <property type="project" value="TreeGrafter"/>
</dbReference>
<dbReference type="GO" id="GO:1902490">
    <property type="term" value="P:regulation of sperm capacitation"/>
    <property type="evidence" value="ECO:0007669"/>
    <property type="project" value="TreeGrafter"/>
</dbReference>
<organism evidence="3 4">
    <name type="scientific">Bos mutus</name>
    <name type="common">wild yak</name>
    <dbReference type="NCBI Taxonomy" id="72004"/>
    <lineage>
        <taxon>Eukaryota</taxon>
        <taxon>Metazoa</taxon>
        <taxon>Chordata</taxon>
        <taxon>Craniata</taxon>
        <taxon>Vertebrata</taxon>
        <taxon>Euteleostomi</taxon>
        <taxon>Mammalia</taxon>
        <taxon>Eutheria</taxon>
        <taxon>Laurasiatheria</taxon>
        <taxon>Artiodactyla</taxon>
        <taxon>Ruminantia</taxon>
        <taxon>Pecora</taxon>
        <taxon>Bovidae</taxon>
        <taxon>Bovinae</taxon>
        <taxon>Bos</taxon>
    </lineage>
</organism>
<dbReference type="PANTHER" id="PTHR12832:SF21">
    <property type="entry name" value="T-COMPLEX PROTEIN 11 X-LINKED PROTEIN 1-RELATED"/>
    <property type="match status" value="1"/>
</dbReference>
<comment type="similarity">
    <text evidence="1">Belongs to the TCP11 family.</text>
</comment>
<evidence type="ECO:0000256" key="1">
    <source>
        <dbReference type="ARBA" id="ARBA00010954"/>
    </source>
</evidence>
<gene>
    <name evidence="3" type="ORF">E5288_WYG017851</name>
</gene>
<proteinExistence type="inferred from homology"/>